<dbReference type="Gene3D" id="3.20.20.80">
    <property type="entry name" value="Glycosidases"/>
    <property type="match status" value="1"/>
</dbReference>
<dbReference type="CDD" id="cd02877">
    <property type="entry name" value="GH18_hevamine_XipI_class_III"/>
    <property type="match status" value="1"/>
</dbReference>
<keyword evidence="7" id="KW-0624">Polysaccharide degradation</keyword>
<dbReference type="GO" id="GO:0006032">
    <property type="term" value="P:chitin catabolic process"/>
    <property type="evidence" value="ECO:0007669"/>
    <property type="project" value="UniProtKB-KW"/>
</dbReference>
<feature type="domain" description="GH18" evidence="11">
    <location>
        <begin position="119"/>
        <end position="391"/>
    </location>
</feature>
<evidence type="ECO:0000313" key="12">
    <source>
        <dbReference type="EMBL" id="KAK8939180.1"/>
    </source>
</evidence>
<evidence type="ECO:0000256" key="8">
    <source>
        <dbReference type="RuleBase" id="RU000489"/>
    </source>
</evidence>
<dbReference type="PROSITE" id="PS51910">
    <property type="entry name" value="GH18_2"/>
    <property type="match status" value="1"/>
</dbReference>
<sequence>MHTILSSHTMPKIDEKAYQESLVVLSGFLEPELSRPKRPREGEVTADLPPAKKKKIKKLKKSLASKADIPPPPAEKIAPSTDQPEPLTSTQWLLEDLGLGDIPDTSLPSSPDTSIPEAGNIAVYWGQNGNEGTLANTCDSGNYAFVIIGFLCTFGNGQKPQLNLADHCDPSSDGCIGLSSDIKSCQANGIKVLLSIGGGAGSYILTSQDDARQISTFIWNNYLGGQSSSRPLGDAVLDGVDFDIEGGSPDHYDDLARYLSAYSSQGKKVHLSAAPQCPYPDAWVGKALDTGLFDYIWVQYYNNPPCQYSGGNPTNLEDAWKQWASGIQAKEFFLGLPASSDAAGSGFIPSGELTSTVLPVVKGLSKYGGVMLWSRYYDIESGYSNAIQSSV</sequence>
<dbReference type="InterPro" id="IPR045321">
    <property type="entry name" value="Cts1-like"/>
</dbReference>
<dbReference type="GO" id="GO:0005576">
    <property type="term" value="C:extracellular region"/>
    <property type="evidence" value="ECO:0007669"/>
    <property type="project" value="TreeGrafter"/>
</dbReference>
<proteinExistence type="inferred from homology"/>
<evidence type="ECO:0000256" key="6">
    <source>
        <dbReference type="ARBA" id="ARBA00023295"/>
    </source>
</evidence>
<organism evidence="12 13">
    <name type="scientific">Platanthera zijinensis</name>
    <dbReference type="NCBI Taxonomy" id="2320716"/>
    <lineage>
        <taxon>Eukaryota</taxon>
        <taxon>Viridiplantae</taxon>
        <taxon>Streptophyta</taxon>
        <taxon>Embryophyta</taxon>
        <taxon>Tracheophyta</taxon>
        <taxon>Spermatophyta</taxon>
        <taxon>Magnoliopsida</taxon>
        <taxon>Liliopsida</taxon>
        <taxon>Asparagales</taxon>
        <taxon>Orchidaceae</taxon>
        <taxon>Orchidoideae</taxon>
        <taxon>Orchideae</taxon>
        <taxon>Orchidinae</taxon>
        <taxon>Platanthera</taxon>
    </lineage>
</organism>
<dbReference type="AlphaFoldDB" id="A0AAP0BH88"/>
<keyword evidence="13" id="KW-1185">Reference proteome</keyword>
<accession>A0AAP0BH88</accession>
<feature type="compositionally biased region" description="Basic residues" evidence="10">
    <location>
        <begin position="51"/>
        <end position="63"/>
    </location>
</feature>
<evidence type="ECO:0000313" key="13">
    <source>
        <dbReference type="Proteomes" id="UP001418222"/>
    </source>
</evidence>
<reference evidence="12 13" key="1">
    <citation type="journal article" date="2022" name="Nat. Plants">
        <title>Genomes of leafy and leafless Platanthera orchids illuminate the evolution of mycoheterotrophy.</title>
        <authorList>
            <person name="Li M.H."/>
            <person name="Liu K.W."/>
            <person name="Li Z."/>
            <person name="Lu H.C."/>
            <person name="Ye Q.L."/>
            <person name="Zhang D."/>
            <person name="Wang J.Y."/>
            <person name="Li Y.F."/>
            <person name="Zhong Z.M."/>
            <person name="Liu X."/>
            <person name="Yu X."/>
            <person name="Liu D.K."/>
            <person name="Tu X.D."/>
            <person name="Liu B."/>
            <person name="Hao Y."/>
            <person name="Liao X.Y."/>
            <person name="Jiang Y.T."/>
            <person name="Sun W.H."/>
            <person name="Chen J."/>
            <person name="Chen Y.Q."/>
            <person name="Ai Y."/>
            <person name="Zhai J.W."/>
            <person name="Wu S.S."/>
            <person name="Zhou Z."/>
            <person name="Hsiao Y.Y."/>
            <person name="Wu W.L."/>
            <person name="Chen Y.Y."/>
            <person name="Lin Y.F."/>
            <person name="Hsu J.L."/>
            <person name="Li C.Y."/>
            <person name="Wang Z.W."/>
            <person name="Zhao X."/>
            <person name="Zhong W.Y."/>
            <person name="Ma X.K."/>
            <person name="Ma L."/>
            <person name="Huang J."/>
            <person name="Chen G.Z."/>
            <person name="Huang M.Z."/>
            <person name="Huang L."/>
            <person name="Peng D.H."/>
            <person name="Luo Y.B."/>
            <person name="Zou S.Q."/>
            <person name="Chen S.P."/>
            <person name="Lan S."/>
            <person name="Tsai W.C."/>
            <person name="Van de Peer Y."/>
            <person name="Liu Z.J."/>
        </authorList>
    </citation>
    <scope>NUCLEOTIDE SEQUENCE [LARGE SCALE GENOMIC DNA]</scope>
    <source>
        <strain evidence="12">Lor287</strain>
    </source>
</reference>
<evidence type="ECO:0000259" key="11">
    <source>
        <dbReference type="PROSITE" id="PS51910"/>
    </source>
</evidence>
<gene>
    <name evidence="12" type="ORF">KSP39_PZI011711</name>
</gene>
<evidence type="ECO:0000256" key="10">
    <source>
        <dbReference type="SAM" id="MobiDB-lite"/>
    </source>
</evidence>
<comment type="caution">
    <text evidence="12">The sequence shown here is derived from an EMBL/GenBank/DDBJ whole genome shotgun (WGS) entry which is preliminary data.</text>
</comment>
<keyword evidence="5" id="KW-1015">Disulfide bond</keyword>
<dbReference type="GO" id="GO:0008843">
    <property type="term" value="F:endochitinase activity"/>
    <property type="evidence" value="ECO:0007669"/>
    <property type="project" value="UniProtKB-EC"/>
</dbReference>
<dbReference type="FunFam" id="3.20.20.80:FF:000015">
    <property type="entry name" value="Acidic endochitinase SE2"/>
    <property type="match status" value="1"/>
</dbReference>
<keyword evidence="7" id="KW-0119">Carbohydrate metabolism</keyword>
<dbReference type="PANTHER" id="PTHR45708:SF50">
    <property type="entry name" value="CHITINASE"/>
    <property type="match status" value="1"/>
</dbReference>
<dbReference type="PROSITE" id="PS01095">
    <property type="entry name" value="GH18_1"/>
    <property type="match status" value="1"/>
</dbReference>
<keyword evidence="4" id="KW-0146">Chitin degradation</keyword>
<dbReference type="InterPro" id="IPR001579">
    <property type="entry name" value="Glyco_hydro_18_chit_AS"/>
</dbReference>
<dbReference type="EC" id="3.2.1.14" evidence="2"/>
<evidence type="ECO:0000256" key="3">
    <source>
        <dbReference type="ARBA" id="ARBA00022801"/>
    </source>
</evidence>
<name>A0AAP0BH88_9ASPA</name>
<dbReference type="InterPro" id="IPR050542">
    <property type="entry name" value="Glycosyl_Hydrlase18_Chitinase"/>
</dbReference>
<dbReference type="PANTHER" id="PTHR45708">
    <property type="entry name" value="ENDOCHITINASE"/>
    <property type="match status" value="1"/>
</dbReference>
<feature type="region of interest" description="Disordered" evidence="10">
    <location>
        <begin position="29"/>
        <end position="86"/>
    </location>
</feature>
<comment type="similarity">
    <text evidence="9">Belongs to the glycosyl hydrolase 18 family.</text>
</comment>
<keyword evidence="3 8" id="KW-0378">Hydrolase</keyword>
<evidence type="ECO:0000256" key="7">
    <source>
        <dbReference type="ARBA" id="ARBA00023326"/>
    </source>
</evidence>
<dbReference type="Pfam" id="PF00704">
    <property type="entry name" value="Glyco_hydro_18"/>
    <property type="match status" value="1"/>
</dbReference>
<dbReference type="EMBL" id="JBBWWQ010000009">
    <property type="protein sequence ID" value="KAK8939180.1"/>
    <property type="molecule type" value="Genomic_DNA"/>
</dbReference>
<protein>
    <recommendedName>
        <fullName evidence="2">chitinase</fullName>
        <ecNumber evidence="2">3.2.1.14</ecNumber>
    </recommendedName>
</protein>
<feature type="compositionally biased region" description="Basic and acidic residues" evidence="10">
    <location>
        <begin position="32"/>
        <end position="43"/>
    </location>
</feature>
<comment type="catalytic activity">
    <reaction evidence="1">
        <text>Random endo-hydrolysis of N-acetyl-beta-D-glucosaminide (1-&gt;4)-beta-linkages in chitin and chitodextrins.</text>
        <dbReference type="EC" id="3.2.1.14"/>
    </reaction>
</comment>
<dbReference type="SUPFAM" id="SSF51445">
    <property type="entry name" value="(Trans)glycosidases"/>
    <property type="match status" value="1"/>
</dbReference>
<dbReference type="GO" id="GO:0000272">
    <property type="term" value="P:polysaccharide catabolic process"/>
    <property type="evidence" value="ECO:0007669"/>
    <property type="project" value="UniProtKB-KW"/>
</dbReference>
<keyword evidence="6 8" id="KW-0326">Glycosidase</keyword>
<dbReference type="InterPro" id="IPR017853">
    <property type="entry name" value="GH"/>
</dbReference>
<evidence type="ECO:0000256" key="2">
    <source>
        <dbReference type="ARBA" id="ARBA00012729"/>
    </source>
</evidence>
<dbReference type="Proteomes" id="UP001418222">
    <property type="component" value="Unassembled WGS sequence"/>
</dbReference>
<evidence type="ECO:0000256" key="1">
    <source>
        <dbReference type="ARBA" id="ARBA00000822"/>
    </source>
</evidence>
<evidence type="ECO:0000256" key="5">
    <source>
        <dbReference type="ARBA" id="ARBA00023157"/>
    </source>
</evidence>
<evidence type="ECO:0000256" key="9">
    <source>
        <dbReference type="RuleBase" id="RU004453"/>
    </source>
</evidence>
<evidence type="ECO:0000256" key="4">
    <source>
        <dbReference type="ARBA" id="ARBA00023024"/>
    </source>
</evidence>
<dbReference type="InterPro" id="IPR001223">
    <property type="entry name" value="Glyco_hydro18_cat"/>
</dbReference>